<evidence type="ECO:0000256" key="5">
    <source>
        <dbReference type="PROSITE-ProRule" id="PRU00182"/>
    </source>
</evidence>
<dbReference type="NCBIfam" id="TIGR00005">
    <property type="entry name" value="rluA_subfam"/>
    <property type="match status" value="1"/>
</dbReference>
<dbReference type="PROSITE" id="PS01129">
    <property type="entry name" value="PSI_RLU"/>
    <property type="match status" value="1"/>
</dbReference>
<organism evidence="8 9">
    <name type="scientific">Terribacillus saccharophilus</name>
    <dbReference type="NCBI Taxonomy" id="361277"/>
    <lineage>
        <taxon>Bacteria</taxon>
        <taxon>Bacillati</taxon>
        <taxon>Bacillota</taxon>
        <taxon>Bacilli</taxon>
        <taxon>Bacillales</taxon>
        <taxon>Bacillaceae</taxon>
        <taxon>Terribacillus</taxon>
    </lineage>
</organism>
<dbReference type="GO" id="GO:0140098">
    <property type="term" value="F:catalytic activity, acting on RNA"/>
    <property type="evidence" value="ECO:0007669"/>
    <property type="project" value="UniProtKB-ARBA"/>
</dbReference>
<dbReference type="InterPro" id="IPR006225">
    <property type="entry name" value="PsdUridine_synth_RluC/D"/>
</dbReference>
<accession>A0A075LIP3</accession>
<dbReference type="SUPFAM" id="SSF55120">
    <property type="entry name" value="Pseudouridine synthase"/>
    <property type="match status" value="1"/>
</dbReference>
<evidence type="ECO:0000313" key="8">
    <source>
        <dbReference type="EMBL" id="AIF65797.1"/>
    </source>
</evidence>
<dbReference type="PANTHER" id="PTHR21600">
    <property type="entry name" value="MITOCHONDRIAL RNA PSEUDOURIDINE SYNTHASE"/>
    <property type="match status" value="1"/>
</dbReference>
<evidence type="ECO:0000256" key="3">
    <source>
        <dbReference type="ARBA" id="ARBA00023235"/>
    </source>
</evidence>
<dbReference type="InterPro" id="IPR036986">
    <property type="entry name" value="S4_RNA-bd_sf"/>
</dbReference>
<dbReference type="InterPro" id="IPR020103">
    <property type="entry name" value="PsdUridine_synth_cat_dom_sf"/>
</dbReference>
<feature type="active site" evidence="4">
    <location>
        <position position="142"/>
    </location>
</feature>
<dbReference type="Proteomes" id="UP000027980">
    <property type="component" value="Chromosome"/>
</dbReference>
<dbReference type="CDD" id="cd02869">
    <property type="entry name" value="PseudoU_synth_RluA_like"/>
    <property type="match status" value="1"/>
</dbReference>
<dbReference type="Pfam" id="PF00849">
    <property type="entry name" value="PseudoU_synth_2"/>
    <property type="match status" value="1"/>
</dbReference>
<dbReference type="CDD" id="cd00165">
    <property type="entry name" value="S4"/>
    <property type="match status" value="1"/>
</dbReference>
<dbReference type="AlphaFoldDB" id="A0A075LIP3"/>
<dbReference type="Gene3D" id="3.30.2350.10">
    <property type="entry name" value="Pseudouridine synthase"/>
    <property type="match status" value="1"/>
</dbReference>
<gene>
    <name evidence="8" type="ORF">GZ22_03485</name>
</gene>
<name>A0A075LIP3_9BACI</name>
<dbReference type="HOGENOM" id="CLU_016902_8_5_9"/>
<dbReference type="GO" id="GO:0009982">
    <property type="term" value="F:pseudouridine synthase activity"/>
    <property type="evidence" value="ECO:0007669"/>
    <property type="project" value="InterPro"/>
</dbReference>
<dbReference type="GO" id="GO:0000455">
    <property type="term" value="P:enzyme-directed rRNA pseudouridine synthesis"/>
    <property type="evidence" value="ECO:0007669"/>
    <property type="project" value="TreeGrafter"/>
</dbReference>
<evidence type="ECO:0000256" key="4">
    <source>
        <dbReference type="PIRSR" id="PIRSR606225-1"/>
    </source>
</evidence>
<dbReference type="KEGG" id="tap:GZ22_03485"/>
<evidence type="ECO:0000313" key="9">
    <source>
        <dbReference type="Proteomes" id="UP000027980"/>
    </source>
</evidence>
<keyword evidence="5" id="KW-0694">RNA-binding</keyword>
<dbReference type="InterPro" id="IPR050188">
    <property type="entry name" value="RluA_PseudoU_synthase"/>
</dbReference>
<dbReference type="PROSITE" id="PS50889">
    <property type="entry name" value="S4"/>
    <property type="match status" value="1"/>
</dbReference>
<evidence type="ECO:0000256" key="6">
    <source>
        <dbReference type="RuleBase" id="RU362028"/>
    </source>
</evidence>
<feature type="domain" description="Pseudouridine synthase RsuA/RluA-like" evidence="7">
    <location>
        <begin position="96"/>
        <end position="245"/>
    </location>
</feature>
<evidence type="ECO:0000256" key="1">
    <source>
        <dbReference type="ARBA" id="ARBA00000073"/>
    </source>
</evidence>
<sequence length="300" mass="34073">MKNKRPRSRGFQPAKPKVYNVTEEEELLSFLLKVVGKSRNSVKSILARGQVSINGRVSTQFNDKLLPGQEVTIRTDIITEAAPLQGITIMYEDDTLIVIEKASGLLSIASNNEKENTAYRQLSDYVKAQHSDNKIFVVHRLDRDTSGVMVFARSEKIKKIMQESWQTTKERAYVALVEGDVSKSEGTITSWLKETSTHKMYSSKYENDGLKAVTHYQVLQGNKDFTLMEISLETGRKNQIRVHMQDIGHPIAGDKKYGAEDRSIKRLCLHARKLNFKHPVNGMPLRFVSDIPKLFTSKSR</sequence>
<comment type="catalytic activity">
    <reaction evidence="1 6">
        <text>a uridine in RNA = a pseudouridine in RNA</text>
        <dbReference type="Rhea" id="RHEA:48348"/>
        <dbReference type="Rhea" id="RHEA-COMP:12068"/>
        <dbReference type="Rhea" id="RHEA-COMP:12069"/>
        <dbReference type="ChEBI" id="CHEBI:65314"/>
        <dbReference type="ChEBI" id="CHEBI:65315"/>
    </reaction>
</comment>
<proteinExistence type="inferred from homology"/>
<comment type="function">
    <text evidence="6">Responsible for synthesis of pseudouridine from uracil.</text>
</comment>
<dbReference type="GO" id="GO:0003723">
    <property type="term" value="F:RNA binding"/>
    <property type="evidence" value="ECO:0007669"/>
    <property type="project" value="UniProtKB-KW"/>
</dbReference>
<dbReference type="InterPro" id="IPR006224">
    <property type="entry name" value="PsdUridine_synth_RluA-like_CS"/>
</dbReference>
<dbReference type="OrthoDB" id="9807829at2"/>
<evidence type="ECO:0000259" key="7">
    <source>
        <dbReference type="Pfam" id="PF00849"/>
    </source>
</evidence>
<evidence type="ECO:0000256" key="2">
    <source>
        <dbReference type="ARBA" id="ARBA00010876"/>
    </source>
</evidence>
<dbReference type="EMBL" id="CP008876">
    <property type="protein sequence ID" value="AIF65797.1"/>
    <property type="molecule type" value="Genomic_DNA"/>
</dbReference>
<dbReference type="EC" id="5.4.99.-" evidence="6"/>
<keyword evidence="3 6" id="KW-0413">Isomerase</keyword>
<dbReference type="SUPFAM" id="SSF55174">
    <property type="entry name" value="Alpha-L RNA-binding motif"/>
    <property type="match status" value="1"/>
</dbReference>
<dbReference type="RefSeq" id="WP_038558633.1">
    <property type="nucleotide sequence ID" value="NZ_CP008876.1"/>
</dbReference>
<dbReference type="PANTHER" id="PTHR21600:SF44">
    <property type="entry name" value="RIBOSOMAL LARGE SUBUNIT PSEUDOURIDINE SYNTHASE D"/>
    <property type="match status" value="1"/>
</dbReference>
<protein>
    <recommendedName>
        <fullName evidence="6">Pseudouridine synthase</fullName>
        <ecNumber evidence="6">5.4.99.-</ecNumber>
    </recommendedName>
</protein>
<reference evidence="8 9" key="1">
    <citation type="submission" date="2014-07" db="EMBL/GenBank/DDBJ databases">
        <title>Complete genome sequence of a moderately halophilic bacterium Terribacillus aidingensis MP602, isolated from Cryptomeria fortunei in Tianmu mountain in China.</title>
        <authorList>
            <person name="Wang Y."/>
            <person name="Lu P."/>
            <person name="Zhang L."/>
        </authorList>
    </citation>
    <scope>NUCLEOTIDE SEQUENCE [LARGE SCALE GENOMIC DNA]</scope>
    <source>
        <strain evidence="8 9">MP602</strain>
    </source>
</reference>
<dbReference type="InterPro" id="IPR006145">
    <property type="entry name" value="PsdUridine_synth_RsuA/RluA"/>
</dbReference>
<dbReference type="Gene3D" id="3.10.290.10">
    <property type="entry name" value="RNA-binding S4 domain"/>
    <property type="match status" value="1"/>
</dbReference>
<dbReference type="GeneID" id="34221962"/>
<comment type="similarity">
    <text evidence="2 6">Belongs to the pseudouridine synthase RluA family.</text>
</comment>